<feature type="transmembrane region" description="Helical" evidence="1">
    <location>
        <begin position="142"/>
        <end position="161"/>
    </location>
</feature>
<feature type="transmembrane region" description="Helical" evidence="1">
    <location>
        <begin position="113"/>
        <end position="136"/>
    </location>
</feature>
<evidence type="ECO:0008006" key="4">
    <source>
        <dbReference type="Google" id="ProtNLM"/>
    </source>
</evidence>
<keyword evidence="1" id="KW-0812">Transmembrane</keyword>
<evidence type="ECO:0000313" key="3">
    <source>
        <dbReference type="Proteomes" id="UP000233398"/>
    </source>
</evidence>
<dbReference type="AlphaFoldDB" id="A0A2N0VG92"/>
<accession>A0A2N0VG92</accession>
<feature type="transmembrane region" description="Helical" evidence="1">
    <location>
        <begin position="305"/>
        <end position="322"/>
    </location>
</feature>
<feature type="transmembrane region" description="Helical" evidence="1">
    <location>
        <begin position="452"/>
        <end position="471"/>
    </location>
</feature>
<keyword evidence="3" id="KW-1185">Reference proteome</keyword>
<proteinExistence type="predicted"/>
<feature type="transmembrane region" description="Helical" evidence="1">
    <location>
        <begin position="379"/>
        <end position="401"/>
    </location>
</feature>
<dbReference type="OrthoDB" id="1522266at2"/>
<comment type="caution">
    <text evidence="2">The sequence shown here is derived from an EMBL/GenBank/DDBJ whole genome shotgun (WGS) entry which is preliminary data.</text>
</comment>
<dbReference type="EMBL" id="PISP01000003">
    <property type="protein sequence ID" value="PKD43199.1"/>
    <property type="molecule type" value="Genomic_DNA"/>
</dbReference>
<dbReference type="Proteomes" id="UP000233398">
    <property type="component" value="Unassembled WGS sequence"/>
</dbReference>
<keyword evidence="1" id="KW-1133">Transmembrane helix</keyword>
<feature type="transmembrane region" description="Helical" evidence="1">
    <location>
        <begin position="69"/>
        <end position="92"/>
    </location>
</feature>
<sequence>MISKLLYLNWKLFLARLTTFQTVLLVGYSLFLLVMLVNLMGSALVVLFLDSSSEIAVELPWLTPEIHQLIILVFANVFWIMHFSFTSTRLLNMEENRKLLALGYPAGKLSWHLNLMALYHPVNMIYNFTWLIFLSLQIDSAWNIPILVTAVLLNYGMIFSIKHRFLRMVEKRFRIIVFSFIFIVFGVITVLTIFTRRPESVIGDFAEQFTGFSELFMWLPGGLLLQSASYEHSLILTGVLFGFLFLLTVLIFRDHFYKTKDGLMKPAAIKFRKEAGSLLKFLKRYLGNNAGKYYYYVMTHPYNKLQVFAIALIPLVYIPILLLVDFGVISTILITTMLAAIPVALLGMVMANMFGYEHREFLLHLQMPVPFEKQLKERFLGIITVPLFIFYAITIFELIYLPQLGTVFAIYIANTFFFLCFMIIFLWSSFYQYQQASYSSFSFKHPVIPQKVTFTMSSAIFILGYSVFVPLGEWQPYRLWVMFALVGAITIYLWRNFDLLSKAFKGRILHQLWSDY</sequence>
<organism evidence="2 3">
    <name type="scientific">Rhodohalobacter barkolensis</name>
    <dbReference type="NCBI Taxonomy" id="2053187"/>
    <lineage>
        <taxon>Bacteria</taxon>
        <taxon>Pseudomonadati</taxon>
        <taxon>Balneolota</taxon>
        <taxon>Balneolia</taxon>
        <taxon>Balneolales</taxon>
        <taxon>Balneolaceae</taxon>
        <taxon>Rhodohalobacter</taxon>
    </lineage>
</organism>
<feature type="transmembrane region" description="Helical" evidence="1">
    <location>
        <begin position="328"/>
        <end position="351"/>
    </location>
</feature>
<evidence type="ECO:0000313" key="2">
    <source>
        <dbReference type="EMBL" id="PKD43199.1"/>
    </source>
</evidence>
<feature type="transmembrane region" description="Helical" evidence="1">
    <location>
        <begin position="20"/>
        <end position="49"/>
    </location>
</feature>
<dbReference type="RefSeq" id="WP_101073673.1">
    <property type="nucleotide sequence ID" value="NZ_PISP01000003.1"/>
</dbReference>
<keyword evidence="1" id="KW-0472">Membrane</keyword>
<gene>
    <name evidence="2" type="ORF">CWD77_11320</name>
</gene>
<reference evidence="2 3" key="1">
    <citation type="submission" date="2017-11" db="EMBL/GenBank/DDBJ databases">
        <title>Rhodohalobacter 15182 sp. nov., isolated from a salt lake.</title>
        <authorList>
            <person name="Han S."/>
        </authorList>
    </citation>
    <scope>NUCLEOTIDE SEQUENCE [LARGE SCALE GENOMIC DNA]</scope>
    <source>
        <strain evidence="2 3">15182</strain>
    </source>
</reference>
<feature type="transmembrane region" description="Helical" evidence="1">
    <location>
        <begin position="233"/>
        <end position="252"/>
    </location>
</feature>
<protein>
    <recommendedName>
        <fullName evidence="4">ABC-2 type transport system permease protein</fullName>
    </recommendedName>
</protein>
<evidence type="ECO:0000256" key="1">
    <source>
        <dbReference type="SAM" id="Phobius"/>
    </source>
</evidence>
<feature type="transmembrane region" description="Helical" evidence="1">
    <location>
        <begin position="173"/>
        <end position="194"/>
    </location>
</feature>
<name>A0A2N0VG92_9BACT</name>
<feature type="transmembrane region" description="Helical" evidence="1">
    <location>
        <begin position="407"/>
        <end position="431"/>
    </location>
</feature>
<feature type="transmembrane region" description="Helical" evidence="1">
    <location>
        <begin position="477"/>
        <end position="494"/>
    </location>
</feature>